<accession>A0ABT6AQR1</accession>
<dbReference type="InterPro" id="IPR029068">
    <property type="entry name" value="Glyas_Bleomycin-R_OHBP_Dase"/>
</dbReference>
<dbReference type="InterPro" id="IPR041581">
    <property type="entry name" value="Glyoxalase_6"/>
</dbReference>
<dbReference type="InterPro" id="IPR052164">
    <property type="entry name" value="Anthracycline_SecMetBiosynth"/>
</dbReference>
<proteinExistence type="predicted"/>
<dbReference type="Gene3D" id="3.10.180.10">
    <property type="entry name" value="2,3-Dihydroxybiphenyl 1,2-Dioxygenase, domain 1"/>
    <property type="match status" value="1"/>
</dbReference>
<dbReference type="Proteomes" id="UP001216674">
    <property type="component" value="Unassembled WGS sequence"/>
</dbReference>
<keyword evidence="3" id="KW-1185">Reference proteome</keyword>
<evidence type="ECO:0000313" key="2">
    <source>
        <dbReference type="EMBL" id="MDF3834925.1"/>
    </source>
</evidence>
<dbReference type="PANTHER" id="PTHR33993">
    <property type="entry name" value="GLYOXALASE-RELATED"/>
    <property type="match status" value="1"/>
</dbReference>
<dbReference type="RefSeq" id="WP_276265854.1">
    <property type="nucleotide sequence ID" value="NZ_JARJLM010000315.1"/>
</dbReference>
<dbReference type="SUPFAM" id="SSF54593">
    <property type="entry name" value="Glyoxalase/Bleomycin resistance protein/Dihydroxybiphenyl dioxygenase"/>
    <property type="match status" value="1"/>
</dbReference>
<evidence type="ECO:0000259" key="1">
    <source>
        <dbReference type="PROSITE" id="PS51819"/>
    </source>
</evidence>
<dbReference type="Pfam" id="PF18029">
    <property type="entry name" value="Glyoxalase_6"/>
    <property type="match status" value="1"/>
</dbReference>
<name>A0ABT6AQR1_9BURK</name>
<evidence type="ECO:0000313" key="3">
    <source>
        <dbReference type="Proteomes" id="UP001216674"/>
    </source>
</evidence>
<organism evidence="2 3">
    <name type="scientific">Cupriavidus basilensis</name>
    <dbReference type="NCBI Taxonomy" id="68895"/>
    <lineage>
        <taxon>Bacteria</taxon>
        <taxon>Pseudomonadati</taxon>
        <taxon>Pseudomonadota</taxon>
        <taxon>Betaproteobacteria</taxon>
        <taxon>Burkholderiales</taxon>
        <taxon>Burkholderiaceae</taxon>
        <taxon>Cupriavidus</taxon>
    </lineage>
</organism>
<reference evidence="2 3" key="1">
    <citation type="submission" date="2023-03" db="EMBL/GenBank/DDBJ databases">
        <title>Draft assemblies of triclosan tolerant bacteria isolated from returned activated sludge.</title>
        <authorList>
            <person name="Van Hamelsveld S."/>
        </authorList>
    </citation>
    <scope>NUCLEOTIDE SEQUENCE [LARGE SCALE GENOMIC DNA]</scope>
    <source>
        <strain evidence="2 3">GW210010_S58</strain>
    </source>
</reference>
<comment type="caution">
    <text evidence="2">The sequence shown here is derived from an EMBL/GenBank/DDBJ whole genome shotgun (WGS) entry which is preliminary data.</text>
</comment>
<dbReference type="PANTHER" id="PTHR33993:SF14">
    <property type="entry name" value="GB|AAF24581.1"/>
    <property type="match status" value="1"/>
</dbReference>
<feature type="domain" description="VOC" evidence="1">
    <location>
        <begin position="4"/>
        <end position="111"/>
    </location>
</feature>
<sequence>MSGRVSYLEIGAGKAQASRQFFGDLFGWAFQSTQQPGEGWFGNHEMRIGLHGGDPTPGILVFFEVSDMATARARVVELGGTADMPSPDEPGFGIFCLCTGPEGIRFGLHQSSTERGDRS</sequence>
<dbReference type="EMBL" id="JARJLM010000315">
    <property type="protein sequence ID" value="MDF3834925.1"/>
    <property type="molecule type" value="Genomic_DNA"/>
</dbReference>
<dbReference type="PROSITE" id="PS51819">
    <property type="entry name" value="VOC"/>
    <property type="match status" value="1"/>
</dbReference>
<gene>
    <name evidence="2" type="ORF">P3W85_18455</name>
</gene>
<dbReference type="InterPro" id="IPR037523">
    <property type="entry name" value="VOC_core"/>
</dbReference>
<protein>
    <submittedName>
        <fullName evidence="2">VOC family protein</fullName>
    </submittedName>
</protein>